<dbReference type="Proteomes" id="UP000077266">
    <property type="component" value="Unassembled WGS sequence"/>
</dbReference>
<accession>A0A165LD41</accession>
<evidence type="ECO:0000313" key="1">
    <source>
        <dbReference type="EMBL" id="KZV97703.1"/>
    </source>
</evidence>
<name>A0A165LD41_EXIGL</name>
<evidence type="ECO:0000313" key="2">
    <source>
        <dbReference type="Proteomes" id="UP000077266"/>
    </source>
</evidence>
<dbReference type="EMBL" id="KV425927">
    <property type="protein sequence ID" value="KZV97703.1"/>
    <property type="molecule type" value="Genomic_DNA"/>
</dbReference>
<keyword evidence="2" id="KW-1185">Reference proteome</keyword>
<sequence>MPSEGMKSVGSNALQVAGSAMSSLCHTCAFVYAIVRVPFSPPCSSSTFGTHLLDPWTKYGQKRLCSCAAGSSAWIRLAALNRRQLWTSPPNIRAELAPLEEDTGWSAHARMRVLCSLWVSCHVRGRLTAACASSEVPGHRTKQTAEQDEQEITSLTRMTANCDCHAALINQLCNARGR</sequence>
<organism evidence="1 2">
    <name type="scientific">Exidia glandulosa HHB12029</name>
    <dbReference type="NCBI Taxonomy" id="1314781"/>
    <lineage>
        <taxon>Eukaryota</taxon>
        <taxon>Fungi</taxon>
        <taxon>Dikarya</taxon>
        <taxon>Basidiomycota</taxon>
        <taxon>Agaricomycotina</taxon>
        <taxon>Agaricomycetes</taxon>
        <taxon>Auriculariales</taxon>
        <taxon>Exidiaceae</taxon>
        <taxon>Exidia</taxon>
    </lineage>
</organism>
<protein>
    <submittedName>
        <fullName evidence="1">Uncharacterized protein</fullName>
    </submittedName>
</protein>
<gene>
    <name evidence="1" type="ORF">EXIGLDRAFT_730091</name>
</gene>
<reference evidence="1 2" key="1">
    <citation type="journal article" date="2016" name="Mol. Biol. Evol.">
        <title>Comparative Genomics of Early-Diverging Mushroom-Forming Fungi Provides Insights into the Origins of Lignocellulose Decay Capabilities.</title>
        <authorList>
            <person name="Nagy L.G."/>
            <person name="Riley R."/>
            <person name="Tritt A."/>
            <person name="Adam C."/>
            <person name="Daum C."/>
            <person name="Floudas D."/>
            <person name="Sun H."/>
            <person name="Yadav J.S."/>
            <person name="Pangilinan J."/>
            <person name="Larsson K.H."/>
            <person name="Matsuura K."/>
            <person name="Barry K."/>
            <person name="Labutti K."/>
            <person name="Kuo R."/>
            <person name="Ohm R.A."/>
            <person name="Bhattacharya S.S."/>
            <person name="Shirouzu T."/>
            <person name="Yoshinaga Y."/>
            <person name="Martin F.M."/>
            <person name="Grigoriev I.V."/>
            <person name="Hibbett D.S."/>
        </authorList>
    </citation>
    <scope>NUCLEOTIDE SEQUENCE [LARGE SCALE GENOMIC DNA]</scope>
    <source>
        <strain evidence="1 2">HHB12029</strain>
    </source>
</reference>
<proteinExistence type="predicted"/>
<dbReference type="InParanoid" id="A0A165LD41"/>
<dbReference type="AlphaFoldDB" id="A0A165LD41"/>